<evidence type="ECO:0000256" key="1">
    <source>
        <dbReference type="SAM" id="SignalP"/>
    </source>
</evidence>
<accession>A0A1Q8S259</accession>
<dbReference type="OrthoDB" id="3489571at2759"/>
<gene>
    <name evidence="2" type="ORF">CCHL11_05115</name>
</gene>
<reference evidence="2 3" key="1">
    <citation type="submission" date="2016-11" db="EMBL/GenBank/DDBJ databases">
        <title>Draft Genome Assembly of Colletotrichum chlorophyti a pathogen of herbaceous plants.</title>
        <authorList>
            <person name="Gan P."/>
            <person name="Narusaka M."/>
            <person name="Tsushima A."/>
            <person name="Narusaka Y."/>
            <person name="Takano Y."/>
            <person name="Shirasu K."/>
        </authorList>
    </citation>
    <scope>NUCLEOTIDE SEQUENCE [LARGE SCALE GENOMIC DNA]</scope>
    <source>
        <strain evidence="2 3">NTL11</strain>
    </source>
</reference>
<sequence>MQITGRFTLAVLTVVAVARLHSFAVGIQSVKKGSMGNGTPYGMGYAPWTQYEIYQAATDCACHYYGNRNTGNQWWDKCQDCKFDGLQCKSPEWRISGDEITYYCQKKCGASGADTN</sequence>
<evidence type="ECO:0000313" key="2">
    <source>
        <dbReference type="EMBL" id="OLN95487.1"/>
    </source>
</evidence>
<protein>
    <submittedName>
        <fullName evidence="2">Uncharacterized protein</fullName>
    </submittedName>
</protein>
<name>A0A1Q8S259_9PEZI</name>
<comment type="caution">
    <text evidence="2">The sequence shown here is derived from an EMBL/GenBank/DDBJ whole genome shotgun (WGS) entry which is preliminary data.</text>
</comment>
<feature type="signal peptide" evidence="1">
    <location>
        <begin position="1"/>
        <end position="18"/>
    </location>
</feature>
<dbReference type="AlphaFoldDB" id="A0A1Q8S259"/>
<feature type="chain" id="PRO_5012232129" evidence="1">
    <location>
        <begin position="19"/>
        <end position="116"/>
    </location>
</feature>
<evidence type="ECO:0000313" key="3">
    <source>
        <dbReference type="Proteomes" id="UP000186583"/>
    </source>
</evidence>
<proteinExistence type="predicted"/>
<organism evidence="2 3">
    <name type="scientific">Colletotrichum chlorophyti</name>
    <dbReference type="NCBI Taxonomy" id="708187"/>
    <lineage>
        <taxon>Eukaryota</taxon>
        <taxon>Fungi</taxon>
        <taxon>Dikarya</taxon>
        <taxon>Ascomycota</taxon>
        <taxon>Pezizomycotina</taxon>
        <taxon>Sordariomycetes</taxon>
        <taxon>Hypocreomycetidae</taxon>
        <taxon>Glomerellales</taxon>
        <taxon>Glomerellaceae</taxon>
        <taxon>Colletotrichum</taxon>
    </lineage>
</organism>
<dbReference type="Proteomes" id="UP000186583">
    <property type="component" value="Unassembled WGS sequence"/>
</dbReference>
<keyword evidence="3" id="KW-1185">Reference proteome</keyword>
<keyword evidence="1" id="KW-0732">Signal</keyword>
<dbReference type="STRING" id="708187.A0A1Q8S259"/>
<dbReference type="EMBL" id="MPGH01000035">
    <property type="protein sequence ID" value="OLN95487.1"/>
    <property type="molecule type" value="Genomic_DNA"/>
</dbReference>